<proteinExistence type="predicted"/>
<dbReference type="EMBL" id="LUEZ02000069">
    <property type="protein sequence ID" value="RDB20256.1"/>
    <property type="molecule type" value="Genomic_DNA"/>
</dbReference>
<dbReference type="OrthoDB" id="3364132at2759"/>
<dbReference type="InterPro" id="IPR057678">
    <property type="entry name" value="DUF7918"/>
</dbReference>
<evidence type="ECO:0000313" key="4">
    <source>
        <dbReference type="Proteomes" id="UP000076154"/>
    </source>
</evidence>
<sequence length="271" mass="30399">MQLGSFKAWITVDNIELPEHSVQISADGKQVTCWIASEAGKNFTVCWTDSFLSARKHPAGRNIQPTCKRSSFKTSSTTERPLLFSNLELTDDDAYLHNTGSSELGDIKLIINEVKFLARNRRAPRYKPLPEPDKIHEKTKKAMGHRVKLGIEVGCAPSYNVESSPIRMIGSFVFKYRPLAQLQANGIIPLEKKRKRAMDPVAVLDLSIDNDDNDTAEADRIKKLEKELASLKQRQSQRSKKVKVEVKPEVKAEPSSLSSGRRQLGDIIDLT</sequence>
<dbReference type="AlphaFoldDB" id="A0A369JN94"/>
<gene>
    <name evidence="3" type="ORF">Hypma_012581</name>
</gene>
<feature type="domain" description="DUF7918" evidence="2">
    <location>
        <begin position="70"/>
        <end position="189"/>
    </location>
</feature>
<comment type="caution">
    <text evidence="3">The sequence shown here is derived from an EMBL/GenBank/DDBJ whole genome shotgun (WGS) entry which is preliminary data.</text>
</comment>
<keyword evidence="4" id="KW-1185">Reference proteome</keyword>
<feature type="compositionally biased region" description="Basic and acidic residues" evidence="1">
    <location>
        <begin position="242"/>
        <end position="252"/>
    </location>
</feature>
<dbReference type="InParanoid" id="A0A369JN94"/>
<evidence type="ECO:0000259" key="2">
    <source>
        <dbReference type="Pfam" id="PF25534"/>
    </source>
</evidence>
<dbReference type="PANTHER" id="PTHR36223:SF1">
    <property type="entry name" value="TRANSCRIPTION ELONGATION FACTOR EAF N-TERMINAL DOMAIN-CONTAINING PROTEIN"/>
    <property type="match status" value="1"/>
</dbReference>
<feature type="region of interest" description="Disordered" evidence="1">
    <location>
        <begin position="230"/>
        <end position="271"/>
    </location>
</feature>
<reference evidence="3" key="1">
    <citation type="submission" date="2018-04" db="EMBL/GenBank/DDBJ databases">
        <title>Whole genome sequencing of Hypsizygus marmoreus.</title>
        <authorList>
            <person name="Choi I.-G."/>
            <person name="Min B."/>
            <person name="Kim J.-G."/>
            <person name="Kim S."/>
            <person name="Oh Y.-L."/>
            <person name="Kong W.-S."/>
            <person name="Park H."/>
            <person name="Jeong J."/>
            <person name="Song E.-S."/>
        </authorList>
    </citation>
    <scope>NUCLEOTIDE SEQUENCE [LARGE SCALE GENOMIC DNA]</scope>
    <source>
        <strain evidence="3">51987-8</strain>
    </source>
</reference>
<accession>A0A369JN94</accession>
<evidence type="ECO:0000256" key="1">
    <source>
        <dbReference type="SAM" id="MobiDB-lite"/>
    </source>
</evidence>
<dbReference type="STRING" id="39966.A0A369JN94"/>
<dbReference type="PANTHER" id="PTHR36223">
    <property type="entry name" value="BETA-LACTAMASE-TYPE TRANSPEPTIDASE FOLD DOMAIN CONTAINING PROTEIN"/>
    <property type="match status" value="1"/>
</dbReference>
<organism evidence="3 4">
    <name type="scientific">Hypsizygus marmoreus</name>
    <name type="common">White beech mushroom</name>
    <name type="synonym">Agaricus marmoreus</name>
    <dbReference type="NCBI Taxonomy" id="39966"/>
    <lineage>
        <taxon>Eukaryota</taxon>
        <taxon>Fungi</taxon>
        <taxon>Dikarya</taxon>
        <taxon>Basidiomycota</taxon>
        <taxon>Agaricomycotina</taxon>
        <taxon>Agaricomycetes</taxon>
        <taxon>Agaricomycetidae</taxon>
        <taxon>Agaricales</taxon>
        <taxon>Tricholomatineae</taxon>
        <taxon>Lyophyllaceae</taxon>
        <taxon>Hypsizygus</taxon>
    </lineage>
</organism>
<name>A0A369JN94_HYPMA</name>
<dbReference type="Pfam" id="PF25534">
    <property type="entry name" value="DUF7918"/>
    <property type="match status" value="1"/>
</dbReference>
<dbReference type="Proteomes" id="UP000076154">
    <property type="component" value="Unassembled WGS sequence"/>
</dbReference>
<protein>
    <recommendedName>
        <fullName evidence="2">DUF7918 domain-containing protein</fullName>
    </recommendedName>
</protein>
<evidence type="ECO:0000313" key="3">
    <source>
        <dbReference type="EMBL" id="RDB20256.1"/>
    </source>
</evidence>